<evidence type="ECO:0000313" key="9">
    <source>
        <dbReference type="EMBL" id="KXI28389.1"/>
    </source>
</evidence>
<dbReference type="EMBL" id="LSNE01000007">
    <property type="protein sequence ID" value="KXI28389.1"/>
    <property type="molecule type" value="Genomic_DNA"/>
</dbReference>
<evidence type="ECO:0000256" key="8">
    <source>
        <dbReference type="RuleBase" id="RU363041"/>
    </source>
</evidence>
<evidence type="ECO:0000256" key="5">
    <source>
        <dbReference type="ARBA" id="ARBA00022692"/>
    </source>
</evidence>
<proteinExistence type="inferred from homology"/>
<dbReference type="PANTHER" id="PTHR30269:SF37">
    <property type="entry name" value="MEMBRANE TRANSPORTER PROTEIN"/>
    <property type="match status" value="1"/>
</dbReference>
<name>A0A135ZZH6_9ALTE</name>
<evidence type="ECO:0000313" key="10">
    <source>
        <dbReference type="Proteomes" id="UP000070299"/>
    </source>
</evidence>
<dbReference type="GO" id="GO:0005886">
    <property type="term" value="C:plasma membrane"/>
    <property type="evidence" value="ECO:0007669"/>
    <property type="project" value="UniProtKB-SubCell"/>
</dbReference>
<comment type="similarity">
    <text evidence="2 8">Belongs to the 4-toluene sulfonate uptake permease (TSUP) (TC 2.A.102) family.</text>
</comment>
<dbReference type="PANTHER" id="PTHR30269">
    <property type="entry name" value="TRANSMEMBRANE PROTEIN YFCA"/>
    <property type="match status" value="1"/>
</dbReference>
<keyword evidence="4 8" id="KW-1003">Cell membrane</keyword>
<evidence type="ECO:0000256" key="3">
    <source>
        <dbReference type="ARBA" id="ARBA00022448"/>
    </source>
</evidence>
<feature type="transmembrane region" description="Helical" evidence="8">
    <location>
        <begin position="129"/>
        <end position="151"/>
    </location>
</feature>
<keyword evidence="10" id="KW-1185">Reference proteome</keyword>
<feature type="transmembrane region" description="Helical" evidence="8">
    <location>
        <begin position="191"/>
        <end position="211"/>
    </location>
</feature>
<feature type="transmembrane region" description="Helical" evidence="8">
    <location>
        <begin position="217"/>
        <end position="235"/>
    </location>
</feature>
<evidence type="ECO:0000256" key="7">
    <source>
        <dbReference type="ARBA" id="ARBA00023136"/>
    </source>
</evidence>
<dbReference type="STRING" id="1799789.AX660_16765"/>
<dbReference type="Pfam" id="PF01925">
    <property type="entry name" value="TauE"/>
    <property type="match status" value="1"/>
</dbReference>
<dbReference type="InterPro" id="IPR002781">
    <property type="entry name" value="TM_pro_TauE-like"/>
</dbReference>
<feature type="transmembrane region" description="Helical" evidence="8">
    <location>
        <begin position="7"/>
        <end position="31"/>
    </location>
</feature>
<gene>
    <name evidence="9" type="ORF">AX660_16765</name>
</gene>
<dbReference type="AlphaFoldDB" id="A0A135ZZH6"/>
<evidence type="ECO:0000256" key="2">
    <source>
        <dbReference type="ARBA" id="ARBA00009142"/>
    </source>
</evidence>
<feature type="transmembrane region" description="Helical" evidence="8">
    <location>
        <begin position="99"/>
        <end position="117"/>
    </location>
</feature>
<comment type="caution">
    <text evidence="9">The sequence shown here is derived from an EMBL/GenBank/DDBJ whole genome shotgun (WGS) entry which is preliminary data.</text>
</comment>
<accession>A0A135ZZH6</accession>
<dbReference type="Proteomes" id="UP000070299">
    <property type="component" value="Unassembled WGS sequence"/>
</dbReference>
<organism evidence="9 10">
    <name type="scientific">Paraglaciecola hydrolytica</name>
    <dbReference type="NCBI Taxonomy" id="1799789"/>
    <lineage>
        <taxon>Bacteria</taxon>
        <taxon>Pseudomonadati</taxon>
        <taxon>Pseudomonadota</taxon>
        <taxon>Gammaproteobacteria</taxon>
        <taxon>Alteromonadales</taxon>
        <taxon>Alteromonadaceae</taxon>
        <taxon>Paraglaciecola</taxon>
    </lineage>
</organism>
<dbReference type="InterPro" id="IPR052017">
    <property type="entry name" value="TSUP"/>
</dbReference>
<comment type="subcellular location">
    <subcellularLocation>
        <location evidence="1 8">Cell membrane</location>
        <topology evidence="1 8">Multi-pass membrane protein</topology>
    </subcellularLocation>
</comment>
<feature type="transmembrane region" description="Helical" evidence="8">
    <location>
        <begin position="43"/>
        <end position="62"/>
    </location>
</feature>
<keyword evidence="5 8" id="KW-0812">Transmembrane</keyword>
<keyword evidence="6 8" id="KW-1133">Transmembrane helix</keyword>
<keyword evidence="3" id="KW-0813">Transport</keyword>
<reference evidence="10" key="1">
    <citation type="submission" date="2016-02" db="EMBL/GenBank/DDBJ databases">
        <authorList>
            <person name="Schultz-Johansen M."/>
            <person name="Glaring M.A."/>
            <person name="Bech P.K."/>
            <person name="Stougaard P."/>
        </authorList>
    </citation>
    <scope>NUCLEOTIDE SEQUENCE [LARGE SCALE GENOMIC DNA]</scope>
    <source>
        <strain evidence="10">S66</strain>
    </source>
</reference>
<evidence type="ECO:0000256" key="4">
    <source>
        <dbReference type="ARBA" id="ARBA00022475"/>
    </source>
</evidence>
<evidence type="ECO:0000256" key="1">
    <source>
        <dbReference type="ARBA" id="ARBA00004651"/>
    </source>
</evidence>
<protein>
    <recommendedName>
        <fullName evidence="8">Probable membrane transporter protein</fullName>
    </recommendedName>
</protein>
<evidence type="ECO:0000256" key="6">
    <source>
        <dbReference type="ARBA" id="ARBA00022989"/>
    </source>
</evidence>
<feature type="transmembrane region" description="Helical" evidence="8">
    <location>
        <begin position="163"/>
        <end position="184"/>
    </location>
</feature>
<feature type="transmembrane region" description="Helical" evidence="8">
    <location>
        <begin position="74"/>
        <end position="93"/>
    </location>
</feature>
<keyword evidence="7 8" id="KW-0472">Membrane</keyword>
<sequence>MLALHDWALVYLILITGACLQGLIGFGLGLFSAPLLFLIAPQLVPVPMILNALVITLALLLANRRYVDKQLAPFSILGGSVGVFLATAVFTLLDLAQYQILFGLSIVCAVLLSVAGFTPRVSGVSSAIAGTLSGFMGTLTSAGGAPMGLLYQTAHQQQIKANLSLFFVYINALSILSLSMADVVNKQDLLLFVYSVPAVIVGYVLSLFFRRYLNLNVIRPLILFIAFCSGLVCIFA</sequence>